<comment type="caution">
    <text evidence="1">The sequence shown here is derived from an EMBL/GenBank/DDBJ whole genome shotgun (WGS) entry which is preliminary data.</text>
</comment>
<proteinExistence type="predicted"/>
<gene>
    <name evidence="1" type="ORF">BTIS_1776</name>
</gene>
<dbReference type="Proteomes" id="UP000216444">
    <property type="component" value="Unassembled WGS sequence"/>
</dbReference>
<dbReference type="EMBL" id="MWWV01000014">
    <property type="protein sequence ID" value="OZG56672.1"/>
    <property type="molecule type" value="Genomic_DNA"/>
</dbReference>
<organism evidence="1 2">
    <name type="scientific">Bifidobacterium tissieri</name>
    <dbReference type="NCBI Taxonomy" id="1630162"/>
    <lineage>
        <taxon>Bacteria</taxon>
        <taxon>Bacillati</taxon>
        <taxon>Actinomycetota</taxon>
        <taxon>Actinomycetes</taxon>
        <taxon>Bifidobacteriales</taxon>
        <taxon>Bifidobacteriaceae</taxon>
        <taxon>Bifidobacterium</taxon>
    </lineage>
</organism>
<evidence type="ECO:0000313" key="2">
    <source>
        <dbReference type="Proteomes" id="UP000216444"/>
    </source>
</evidence>
<name>A0A261FC19_9BIFI</name>
<protein>
    <submittedName>
        <fullName evidence="1">Uncharacterized protein</fullName>
    </submittedName>
</protein>
<accession>A0A261FC19</accession>
<dbReference type="AlphaFoldDB" id="A0A261FC19"/>
<evidence type="ECO:0000313" key="1">
    <source>
        <dbReference type="EMBL" id="OZG56672.1"/>
    </source>
</evidence>
<keyword evidence="2" id="KW-1185">Reference proteome</keyword>
<reference evidence="1 2" key="1">
    <citation type="journal article" date="2017" name="BMC Genomics">
        <title>Comparative genomic and phylogenomic analyses of the Bifidobacteriaceae family.</title>
        <authorList>
            <person name="Lugli G.A."/>
            <person name="Milani C."/>
            <person name="Turroni F."/>
            <person name="Duranti S."/>
            <person name="Mancabelli L."/>
            <person name="Mangifesta M."/>
            <person name="Ferrario C."/>
            <person name="Modesto M."/>
            <person name="Mattarelli P."/>
            <person name="Jiri K."/>
            <person name="van Sinderen D."/>
            <person name="Ventura M."/>
        </authorList>
    </citation>
    <scope>NUCLEOTIDE SEQUENCE [LARGE SCALE GENOMIC DNA]</scope>
    <source>
        <strain evidence="1 2">DSM 100201</strain>
    </source>
</reference>
<sequence>MINDKRGIRILIYVMMMLMAVILGIAPALPVNASTPPRLKSQLRKRYPFMIHPA</sequence>